<comment type="caution">
    <text evidence="2">The sequence shown here is derived from an EMBL/GenBank/DDBJ whole genome shotgun (WGS) entry which is preliminary data.</text>
</comment>
<reference evidence="2" key="1">
    <citation type="submission" date="2023-06" db="EMBL/GenBank/DDBJ databases">
        <title>Uncultivated large filamentous bacteria from sulfidic sediments reveal new species and different genomic features in energy metabolism and defense.</title>
        <authorList>
            <person name="Fonseca A."/>
        </authorList>
    </citation>
    <scope>NUCLEOTIDE SEQUENCE</scope>
    <source>
        <strain evidence="2">HSG4</strain>
    </source>
</reference>
<dbReference type="SUPFAM" id="SSF55073">
    <property type="entry name" value="Nucleotide cyclase"/>
    <property type="match status" value="1"/>
</dbReference>
<organism evidence="2 3">
    <name type="scientific">Candidatus Marithioploca araucensis</name>
    <dbReference type="NCBI Taxonomy" id="70273"/>
    <lineage>
        <taxon>Bacteria</taxon>
        <taxon>Pseudomonadati</taxon>
        <taxon>Pseudomonadota</taxon>
        <taxon>Gammaproteobacteria</taxon>
        <taxon>Thiotrichales</taxon>
        <taxon>Thiotrichaceae</taxon>
        <taxon>Candidatus Marithioploca</taxon>
    </lineage>
</organism>
<dbReference type="InterPro" id="IPR029787">
    <property type="entry name" value="Nucleotide_cyclase"/>
</dbReference>
<dbReference type="Pfam" id="PF00211">
    <property type="entry name" value="Guanylate_cyc"/>
    <property type="match status" value="1"/>
</dbReference>
<keyword evidence="3" id="KW-1185">Reference proteome</keyword>
<dbReference type="Gene3D" id="3.30.70.1230">
    <property type="entry name" value="Nucleotide cyclase"/>
    <property type="match status" value="1"/>
</dbReference>
<dbReference type="EMBL" id="JAUCGM010000001">
    <property type="protein sequence ID" value="MDM8561725.1"/>
    <property type="molecule type" value="Genomic_DNA"/>
</dbReference>
<evidence type="ECO:0000313" key="3">
    <source>
        <dbReference type="Proteomes" id="UP001171945"/>
    </source>
</evidence>
<gene>
    <name evidence="2" type="ORF">QUF54_00045</name>
</gene>
<dbReference type="Proteomes" id="UP001171945">
    <property type="component" value="Unassembled WGS sequence"/>
</dbReference>
<proteinExistence type="predicted"/>
<evidence type="ECO:0000313" key="2">
    <source>
        <dbReference type="EMBL" id="MDM8561725.1"/>
    </source>
</evidence>
<accession>A0ABT7VPZ9</accession>
<dbReference type="InterPro" id="IPR001054">
    <property type="entry name" value="A/G_cyclase"/>
</dbReference>
<protein>
    <submittedName>
        <fullName evidence="2">Adenylate/guanylate cyclase domain-containing protein</fullName>
    </submittedName>
</protein>
<feature type="domain" description="Guanylate cyclase" evidence="1">
    <location>
        <begin position="52"/>
        <end position="212"/>
    </location>
</feature>
<sequence length="268" mass="30475">MMITQNQLPENIRNIIDKQVDKFKENVFTDKYSEIPMADHFPTEQSNKWFKIKNVICVFVDMKNSTKLSASHHASNTAKAYTLFTGTAVRIFHELGAPYIDIKGDGVFALFNSSQAHTALAAAVTFRTFAKEVFVPKVAKKTDIEVDAHIGIDQSTLLVSKIGIKRNQERSDKHNEVWAGEAVNMAAKLSSLSKNGEIYTSSRFFKQLSARKALISCNCDEEQNLWKEFDLSDDDRFSQSRVGRVKRNPPFFAVRWVSTSFLSRLKFF</sequence>
<name>A0ABT7VPZ9_9GAMM</name>
<evidence type="ECO:0000259" key="1">
    <source>
        <dbReference type="Pfam" id="PF00211"/>
    </source>
</evidence>